<feature type="compositionally biased region" description="Basic residues" evidence="4">
    <location>
        <begin position="132"/>
        <end position="141"/>
    </location>
</feature>
<evidence type="ECO:0000313" key="7">
    <source>
        <dbReference type="Proteomes" id="UP000015241"/>
    </source>
</evidence>
<dbReference type="InterPro" id="IPR009071">
    <property type="entry name" value="HMG_box_dom"/>
</dbReference>
<evidence type="ECO:0000256" key="2">
    <source>
        <dbReference type="ARBA" id="ARBA00023163"/>
    </source>
</evidence>
<protein>
    <recommendedName>
        <fullName evidence="5">HMG box domain-containing protein</fullName>
    </recommendedName>
</protein>
<dbReference type="PROSITE" id="PS50118">
    <property type="entry name" value="HMG_BOX_2"/>
    <property type="match status" value="1"/>
</dbReference>
<dbReference type="eggNOG" id="KOG0527">
    <property type="taxonomic scope" value="Eukaryota"/>
</dbReference>
<name>S8F9V9_FOMSC</name>
<dbReference type="PANTHER" id="PTHR10270">
    <property type="entry name" value="SOX TRANSCRIPTION FACTOR"/>
    <property type="match status" value="1"/>
</dbReference>
<dbReference type="GO" id="GO:0000978">
    <property type="term" value="F:RNA polymerase II cis-regulatory region sequence-specific DNA binding"/>
    <property type="evidence" value="ECO:0007669"/>
    <property type="project" value="TreeGrafter"/>
</dbReference>
<keyword evidence="2" id="KW-0804">Transcription</keyword>
<reference evidence="6 7" key="1">
    <citation type="journal article" date="2012" name="Science">
        <title>The Paleozoic origin of enzymatic lignin decomposition reconstructed from 31 fungal genomes.</title>
        <authorList>
            <person name="Floudas D."/>
            <person name="Binder M."/>
            <person name="Riley R."/>
            <person name="Barry K."/>
            <person name="Blanchette R.A."/>
            <person name="Henrissat B."/>
            <person name="Martinez A.T."/>
            <person name="Otillar R."/>
            <person name="Spatafora J.W."/>
            <person name="Yadav J.S."/>
            <person name="Aerts A."/>
            <person name="Benoit I."/>
            <person name="Boyd A."/>
            <person name="Carlson A."/>
            <person name="Copeland A."/>
            <person name="Coutinho P.M."/>
            <person name="de Vries R.P."/>
            <person name="Ferreira P."/>
            <person name="Findley K."/>
            <person name="Foster B."/>
            <person name="Gaskell J."/>
            <person name="Glotzer D."/>
            <person name="Gorecki P."/>
            <person name="Heitman J."/>
            <person name="Hesse C."/>
            <person name="Hori C."/>
            <person name="Igarashi K."/>
            <person name="Jurgens J.A."/>
            <person name="Kallen N."/>
            <person name="Kersten P."/>
            <person name="Kohler A."/>
            <person name="Kuees U."/>
            <person name="Kumar T.K.A."/>
            <person name="Kuo A."/>
            <person name="LaButti K."/>
            <person name="Larrondo L.F."/>
            <person name="Lindquist E."/>
            <person name="Ling A."/>
            <person name="Lombard V."/>
            <person name="Lucas S."/>
            <person name="Lundell T."/>
            <person name="Martin R."/>
            <person name="McLaughlin D.J."/>
            <person name="Morgenstern I."/>
            <person name="Morin E."/>
            <person name="Murat C."/>
            <person name="Nagy L.G."/>
            <person name="Nolan M."/>
            <person name="Ohm R.A."/>
            <person name="Patyshakuliyeva A."/>
            <person name="Rokas A."/>
            <person name="Ruiz-Duenas F.J."/>
            <person name="Sabat G."/>
            <person name="Salamov A."/>
            <person name="Samejima M."/>
            <person name="Schmutz J."/>
            <person name="Slot J.C."/>
            <person name="St John F."/>
            <person name="Stenlid J."/>
            <person name="Sun H."/>
            <person name="Sun S."/>
            <person name="Syed K."/>
            <person name="Tsang A."/>
            <person name="Wiebenga A."/>
            <person name="Young D."/>
            <person name="Pisabarro A."/>
            <person name="Eastwood D.C."/>
            <person name="Martin F."/>
            <person name="Cullen D."/>
            <person name="Grigoriev I.V."/>
            <person name="Hibbett D.S."/>
        </authorList>
    </citation>
    <scope>NUCLEOTIDE SEQUENCE</scope>
    <source>
        <strain evidence="7">FP-58527</strain>
    </source>
</reference>
<feature type="region of interest" description="Disordered" evidence="4">
    <location>
        <begin position="1"/>
        <end position="35"/>
    </location>
</feature>
<dbReference type="GO" id="GO:0030154">
    <property type="term" value="P:cell differentiation"/>
    <property type="evidence" value="ECO:0007669"/>
    <property type="project" value="TreeGrafter"/>
</dbReference>
<dbReference type="EMBL" id="KE504166">
    <property type="protein sequence ID" value="EPS98395.1"/>
    <property type="molecule type" value="Genomic_DNA"/>
</dbReference>
<dbReference type="OrthoDB" id="6247875at2759"/>
<evidence type="ECO:0000256" key="4">
    <source>
        <dbReference type="SAM" id="MobiDB-lite"/>
    </source>
</evidence>
<dbReference type="InterPro" id="IPR036910">
    <property type="entry name" value="HMG_box_dom_sf"/>
</dbReference>
<feature type="compositionally biased region" description="Low complexity" evidence="4">
    <location>
        <begin position="159"/>
        <end position="170"/>
    </location>
</feature>
<evidence type="ECO:0000256" key="1">
    <source>
        <dbReference type="ARBA" id="ARBA00023125"/>
    </source>
</evidence>
<evidence type="ECO:0000313" key="6">
    <source>
        <dbReference type="EMBL" id="EPS98395.1"/>
    </source>
</evidence>
<dbReference type="InterPro" id="IPR050140">
    <property type="entry name" value="SRY-related_HMG-box_TF-like"/>
</dbReference>
<dbReference type="SMART" id="SM00398">
    <property type="entry name" value="HMG"/>
    <property type="match status" value="1"/>
</dbReference>
<feature type="compositionally biased region" description="Basic and acidic residues" evidence="4">
    <location>
        <begin position="122"/>
        <end position="131"/>
    </location>
</feature>
<dbReference type="GO" id="GO:0001228">
    <property type="term" value="F:DNA-binding transcription activator activity, RNA polymerase II-specific"/>
    <property type="evidence" value="ECO:0007669"/>
    <property type="project" value="TreeGrafter"/>
</dbReference>
<dbReference type="PANTHER" id="PTHR10270:SF161">
    <property type="entry name" value="SEX-DETERMINING REGION Y PROTEIN"/>
    <property type="match status" value="1"/>
</dbReference>
<dbReference type="HOGENOM" id="CLU_471821_0_0_1"/>
<organism evidence="6 7">
    <name type="scientific">Fomitopsis schrenkii</name>
    <name type="common">Brown rot fungus</name>
    <dbReference type="NCBI Taxonomy" id="2126942"/>
    <lineage>
        <taxon>Eukaryota</taxon>
        <taxon>Fungi</taxon>
        <taxon>Dikarya</taxon>
        <taxon>Basidiomycota</taxon>
        <taxon>Agaricomycotina</taxon>
        <taxon>Agaricomycetes</taxon>
        <taxon>Polyporales</taxon>
        <taxon>Fomitopsis</taxon>
    </lineage>
</organism>
<dbReference type="GO" id="GO:0005634">
    <property type="term" value="C:nucleus"/>
    <property type="evidence" value="ECO:0007669"/>
    <property type="project" value="UniProtKB-UniRule"/>
</dbReference>
<feature type="compositionally biased region" description="Polar residues" evidence="4">
    <location>
        <begin position="1"/>
        <end position="16"/>
    </location>
</feature>
<feature type="region of interest" description="Disordered" evidence="4">
    <location>
        <begin position="50"/>
        <end position="189"/>
    </location>
</feature>
<keyword evidence="7" id="KW-1185">Reference proteome</keyword>
<dbReference type="AlphaFoldDB" id="S8F9V9"/>
<dbReference type="InParanoid" id="S8F9V9"/>
<feature type="DNA-binding region" description="HMG box" evidence="3">
    <location>
        <begin position="32"/>
        <end position="104"/>
    </location>
</feature>
<accession>S8F9V9</accession>
<feature type="compositionally biased region" description="Basic and acidic residues" evidence="4">
    <location>
        <begin position="17"/>
        <end position="28"/>
    </location>
</feature>
<dbReference type="SUPFAM" id="SSF47095">
    <property type="entry name" value="HMG-box"/>
    <property type="match status" value="1"/>
</dbReference>
<keyword evidence="3" id="KW-0539">Nucleus</keyword>
<proteinExistence type="predicted"/>
<dbReference type="Gene3D" id="1.10.30.10">
    <property type="entry name" value="High mobility group box domain"/>
    <property type="match status" value="1"/>
</dbReference>
<dbReference type="Proteomes" id="UP000015241">
    <property type="component" value="Unassembled WGS sequence"/>
</dbReference>
<feature type="domain" description="HMG box" evidence="5">
    <location>
        <begin position="32"/>
        <end position="104"/>
    </location>
</feature>
<evidence type="ECO:0000256" key="3">
    <source>
        <dbReference type="PROSITE-ProRule" id="PRU00267"/>
    </source>
</evidence>
<gene>
    <name evidence="6" type="ORF">FOMPIDRAFT_111082</name>
</gene>
<feature type="compositionally biased region" description="Pro residues" evidence="4">
    <location>
        <begin position="366"/>
        <end position="381"/>
    </location>
</feature>
<evidence type="ECO:0000259" key="5">
    <source>
        <dbReference type="PROSITE" id="PS50118"/>
    </source>
</evidence>
<dbReference type="Pfam" id="PF00505">
    <property type="entry name" value="HMG_box"/>
    <property type="match status" value="1"/>
</dbReference>
<keyword evidence="1 3" id="KW-0238">DNA-binding</keyword>
<feature type="compositionally biased region" description="Basic and acidic residues" evidence="4">
    <location>
        <begin position="57"/>
        <end position="113"/>
    </location>
</feature>
<feature type="region of interest" description="Disordered" evidence="4">
    <location>
        <begin position="355"/>
        <end position="394"/>
    </location>
</feature>
<dbReference type="STRING" id="743788.S8F9V9"/>
<sequence length="508" mass="55664">MQRQPYYRTQSHSSATSERRAQRNRARDPSWVPRPPNAFIIFRAEYSRKHAQANKDSSVKTPEKTLSKRAAETWRVLSESEKARYKQLAEQERLDHAKKHPDYRYKPQRRQGDVPRVTVSISRREQVESFVRRRTAMRSKSRSSESESASDCTSPPSPASVDYSSSSPEPLNTPFRDNSPATCMWSEGRSSSLPSRLSAPLYHHSEHSLLLSGCSGASDFPQFSTDSFDDEKPGLYTDASSHYGDPFPWPIQPLDAGFNLWPSAQGAGLAHSPSASPVRSALSAFSFGSSDMSGVATPPDLYPPATASNVASSVSVATSPLLQRRKAATTSGTFPSPLSVVSSSLAQWNNAPVPTVAITGASPTTERPPTPPTPPTPPMPPQAYVHPESRQPTDVRTWPPETFCSGPAQGGRVDYDRTPRASNFPATVHAEFLLRGTGGSPLDAVGDVYPWQGMRHFNIPAGTYYDVQADFQSYAMGLREMGIESYSTPHPPDVDINEFVNFDGDVAT</sequence>
<dbReference type="CDD" id="cd01389">
    <property type="entry name" value="HMG-box_ROX1-like"/>
    <property type="match status" value="1"/>
</dbReference>